<evidence type="ECO:0000259" key="2">
    <source>
        <dbReference type="Pfam" id="PF10131"/>
    </source>
</evidence>
<feature type="transmembrane region" description="Helical" evidence="1">
    <location>
        <begin position="217"/>
        <end position="236"/>
    </location>
</feature>
<feature type="transmembrane region" description="Helical" evidence="1">
    <location>
        <begin position="373"/>
        <end position="393"/>
    </location>
</feature>
<feature type="transmembrane region" description="Helical" evidence="1">
    <location>
        <begin position="523"/>
        <end position="541"/>
    </location>
</feature>
<dbReference type="InterPro" id="IPR018776">
    <property type="entry name" value="Membrane_prot_PTPS-rel_domain"/>
</dbReference>
<reference evidence="3 4" key="1">
    <citation type="journal article" date="2015" name="Nature">
        <title>rRNA introns, odd ribosomes, and small enigmatic genomes across a large radiation of phyla.</title>
        <authorList>
            <person name="Brown C.T."/>
            <person name="Hug L.A."/>
            <person name="Thomas B.C."/>
            <person name="Sharon I."/>
            <person name="Castelle C.J."/>
            <person name="Singh A."/>
            <person name="Wilkins M.J."/>
            <person name="Williams K.H."/>
            <person name="Banfield J.F."/>
        </authorList>
    </citation>
    <scope>NUCLEOTIDE SEQUENCE [LARGE SCALE GENOMIC DNA]</scope>
</reference>
<comment type="caution">
    <text evidence="3">The sequence shown here is derived from an EMBL/GenBank/DDBJ whole genome shotgun (WGS) entry which is preliminary data.</text>
</comment>
<dbReference type="AlphaFoldDB" id="A0A0G0QAF7"/>
<evidence type="ECO:0000313" key="3">
    <source>
        <dbReference type="EMBL" id="KKR34321.1"/>
    </source>
</evidence>
<dbReference type="EMBL" id="LBXN01000003">
    <property type="protein sequence ID" value="KKR34321.1"/>
    <property type="molecule type" value="Genomic_DNA"/>
</dbReference>
<organism evidence="3 4">
    <name type="scientific">Candidatus Gottesmanbacteria bacterium GW2011_GWC2_39_8</name>
    <dbReference type="NCBI Taxonomy" id="1618450"/>
    <lineage>
        <taxon>Bacteria</taxon>
        <taxon>Candidatus Gottesmaniibacteriota</taxon>
    </lineage>
</organism>
<feature type="transmembrane region" description="Helical" evidence="1">
    <location>
        <begin position="90"/>
        <end position="107"/>
    </location>
</feature>
<keyword evidence="1" id="KW-0472">Membrane</keyword>
<feature type="transmembrane region" description="Helical" evidence="1">
    <location>
        <begin position="346"/>
        <end position="366"/>
    </location>
</feature>
<feature type="transmembrane region" description="Helical" evidence="1">
    <location>
        <begin position="312"/>
        <end position="334"/>
    </location>
</feature>
<protein>
    <recommendedName>
        <fullName evidence="2">Membrane protein 6-pyruvoyl-tetrahydropterin synthase-related domain-containing protein</fullName>
    </recommendedName>
</protein>
<feature type="transmembrane region" description="Helical" evidence="1">
    <location>
        <begin position="194"/>
        <end position="210"/>
    </location>
</feature>
<feature type="transmembrane region" description="Helical" evidence="1">
    <location>
        <begin position="171"/>
        <end position="188"/>
    </location>
</feature>
<dbReference type="Proteomes" id="UP000034539">
    <property type="component" value="Unassembled WGS sequence"/>
</dbReference>
<name>A0A0G0QAF7_9BACT</name>
<gene>
    <name evidence="3" type="ORF">UT63_C0003G0037</name>
</gene>
<dbReference type="Pfam" id="PF10131">
    <property type="entry name" value="PTPS_related"/>
    <property type="match status" value="1"/>
</dbReference>
<feature type="transmembrane region" description="Helical" evidence="1">
    <location>
        <begin position="288"/>
        <end position="305"/>
    </location>
</feature>
<accession>A0A0G0QAF7</accession>
<keyword evidence="1" id="KW-1133">Transmembrane helix</keyword>
<feature type="domain" description="Membrane protein 6-pyruvoyl-tetrahydropterin synthase-related" evidence="2">
    <location>
        <begin position="64"/>
        <end position="406"/>
    </location>
</feature>
<keyword evidence="1" id="KW-0812">Transmembrane</keyword>
<evidence type="ECO:0000313" key="4">
    <source>
        <dbReference type="Proteomes" id="UP000034539"/>
    </source>
</evidence>
<sequence>MKGLLIVLFLSLGTVLPLFHSGFFPMHDDTQVVRVNQMYKALSDGQFPVRWVSDLGYGFGYPIFNFYAPLPYYAGGFINFFTDSLSATKLMFFIGIILSGIFMYLLGKEISGEAGGVVASTIYLYAPYHALDIYVRGAVGEFWAMAFIPLFVWSICRLYKNKNKNATQRNIIFSSLSLSFVILSHNILGLITTGIFVLCLIIFSVILIIKKKTFKSLIYPFVVLILALLLSAFFWMPAFGEKDFTKVYSLISGGSDFRKHFVYPDQLWEWPWGYGGSAGRESGMSFKLGKTNVVFISISLIIFLLSKKRKLLFILFFFFLLLSLYMTLNVSISVWEALPLLSFVQYPWRFLAFTIFAMSGMIAFIISESHGKYTYLISAFIVVLTVVYNFKYFKPQNYNSMKNSDYLSFENVRWTVSKLSDEYMSLSFPSPKSINNVPKVNLVSTNNLSVKENIAKSHYYSYDLSIQEESNVIFNTAFFPGWKVYLDGQRRDIYDVNGKISVNIPSGKHMVELVFGNTPVRTVGNLISLSALILSFYIIFFKKKFV</sequence>
<feature type="transmembrane region" description="Helical" evidence="1">
    <location>
        <begin position="142"/>
        <end position="159"/>
    </location>
</feature>
<evidence type="ECO:0000256" key="1">
    <source>
        <dbReference type="SAM" id="Phobius"/>
    </source>
</evidence>
<proteinExistence type="predicted"/>